<keyword evidence="2" id="KW-0472">Membrane</keyword>
<dbReference type="STRING" id="870435.A0A0C3KPJ8"/>
<feature type="transmembrane region" description="Helical" evidence="2">
    <location>
        <begin position="236"/>
        <end position="256"/>
    </location>
</feature>
<protein>
    <submittedName>
        <fullName evidence="3">Uncharacterized protein</fullName>
    </submittedName>
</protein>
<proteinExistence type="predicted"/>
<dbReference type="OrthoDB" id="3254104at2759"/>
<name>A0A0C3KPJ8_PISTI</name>
<dbReference type="InterPro" id="IPR036259">
    <property type="entry name" value="MFS_trans_sf"/>
</dbReference>
<reference evidence="4" key="2">
    <citation type="submission" date="2015-01" db="EMBL/GenBank/DDBJ databases">
        <title>Evolutionary Origins and Diversification of the Mycorrhizal Mutualists.</title>
        <authorList>
            <consortium name="DOE Joint Genome Institute"/>
            <consortium name="Mycorrhizal Genomics Consortium"/>
            <person name="Kohler A."/>
            <person name="Kuo A."/>
            <person name="Nagy L.G."/>
            <person name="Floudas D."/>
            <person name="Copeland A."/>
            <person name="Barry K.W."/>
            <person name="Cichocki N."/>
            <person name="Veneault-Fourrey C."/>
            <person name="LaButti K."/>
            <person name="Lindquist E.A."/>
            <person name="Lipzen A."/>
            <person name="Lundell T."/>
            <person name="Morin E."/>
            <person name="Murat C."/>
            <person name="Riley R."/>
            <person name="Ohm R."/>
            <person name="Sun H."/>
            <person name="Tunlid A."/>
            <person name="Henrissat B."/>
            <person name="Grigoriev I.V."/>
            <person name="Hibbett D.S."/>
            <person name="Martin F."/>
        </authorList>
    </citation>
    <scope>NUCLEOTIDE SEQUENCE [LARGE SCALE GENOMIC DNA]</scope>
    <source>
        <strain evidence="4">Marx 270</strain>
    </source>
</reference>
<feature type="compositionally biased region" description="Polar residues" evidence="1">
    <location>
        <begin position="18"/>
        <end position="53"/>
    </location>
</feature>
<dbReference type="Proteomes" id="UP000054217">
    <property type="component" value="Unassembled WGS sequence"/>
</dbReference>
<dbReference type="HOGENOM" id="CLU_037457_2_0_1"/>
<dbReference type="InParanoid" id="A0A0C3KPJ8"/>
<sequence>MSTTQTTRSEEGPGKVEGSQQQTSPEVHSNVVRQPSRQSPHPGKTSDQPTSQLTHHTSHRSTATHDASTHLDAPNPVHTGAPAEESPKHAEASASSPTGQTGDGTRAEADHGVMSRAHTVSSPHSESHQRKATEASPAADKLHEVHRHNIDPTHISTTHPMPGLHSGTHEYAQTRYVEMLLALDDIPNLYKVLAAFFTWILLAGFILFPGTFATWADKPPGTTEHELASVINNVPLLVIAWVCTGIGGLGMLWLWWRWRKNYIWIVNRIFVPGLLNSLAGLISTLSNIYSSAGSLSGTSGFGNLGALISSSALSTIIVTGAIMVICALMVLIYQFVLIRGLRKEHDRIEGERKAGKGSKEV</sequence>
<evidence type="ECO:0000313" key="3">
    <source>
        <dbReference type="EMBL" id="KIO11527.1"/>
    </source>
</evidence>
<feature type="transmembrane region" description="Helical" evidence="2">
    <location>
        <begin position="312"/>
        <end position="338"/>
    </location>
</feature>
<keyword evidence="4" id="KW-1185">Reference proteome</keyword>
<keyword evidence="2" id="KW-1133">Transmembrane helix</keyword>
<gene>
    <name evidence="3" type="ORF">M404DRAFT_994278</name>
</gene>
<reference evidence="3 4" key="1">
    <citation type="submission" date="2014-04" db="EMBL/GenBank/DDBJ databases">
        <authorList>
            <consortium name="DOE Joint Genome Institute"/>
            <person name="Kuo A."/>
            <person name="Kohler A."/>
            <person name="Costa M.D."/>
            <person name="Nagy L.G."/>
            <person name="Floudas D."/>
            <person name="Copeland A."/>
            <person name="Barry K.W."/>
            <person name="Cichocki N."/>
            <person name="Veneault-Fourrey C."/>
            <person name="LaButti K."/>
            <person name="Lindquist E.A."/>
            <person name="Lipzen A."/>
            <person name="Lundell T."/>
            <person name="Morin E."/>
            <person name="Murat C."/>
            <person name="Sun H."/>
            <person name="Tunlid A."/>
            <person name="Henrissat B."/>
            <person name="Grigoriev I.V."/>
            <person name="Hibbett D.S."/>
            <person name="Martin F."/>
            <person name="Nordberg H.P."/>
            <person name="Cantor M.N."/>
            <person name="Hua S.X."/>
        </authorList>
    </citation>
    <scope>NUCLEOTIDE SEQUENCE [LARGE SCALE GENOMIC DNA]</scope>
    <source>
        <strain evidence="3 4">Marx 270</strain>
    </source>
</reference>
<dbReference type="AlphaFoldDB" id="A0A0C3KPJ8"/>
<organism evidence="3 4">
    <name type="scientific">Pisolithus tinctorius Marx 270</name>
    <dbReference type="NCBI Taxonomy" id="870435"/>
    <lineage>
        <taxon>Eukaryota</taxon>
        <taxon>Fungi</taxon>
        <taxon>Dikarya</taxon>
        <taxon>Basidiomycota</taxon>
        <taxon>Agaricomycotina</taxon>
        <taxon>Agaricomycetes</taxon>
        <taxon>Agaricomycetidae</taxon>
        <taxon>Boletales</taxon>
        <taxon>Sclerodermatineae</taxon>
        <taxon>Pisolithaceae</taxon>
        <taxon>Pisolithus</taxon>
    </lineage>
</organism>
<dbReference type="EMBL" id="KN831949">
    <property type="protein sequence ID" value="KIO11527.1"/>
    <property type="molecule type" value="Genomic_DNA"/>
</dbReference>
<dbReference type="SUPFAM" id="SSF103473">
    <property type="entry name" value="MFS general substrate transporter"/>
    <property type="match status" value="1"/>
</dbReference>
<evidence type="ECO:0000313" key="4">
    <source>
        <dbReference type="Proteomes" id="UP000054217"/>
    </source>
</evidence>
<feature type="region of interest" description="Disordered" evidence="1">
    <location>
        <begin position="1"/>
        <end position="140"/>
    </location>
</feature>
<feature type="transmembrane region" description="Helical" evidence="2">
    <location>
        <begin position="192"/>
        <end position="216"/>
    </location>
</feature>
<evidence type="ECO:0000256" key="2">
    <source>
        <dbReference type="SAM" id="Phobius"/>
    </source>
</evidence>
<accession>A0A0C3KPJ8</accession>
<evidence type="ECO:0000256" key="1">
    <source>
        <dbReference type="SAM" id="MobiDB-lite"/>
    </source>
</evidence>
<keyword evidence="2" id="KW-0812">Transmembrane</keyword>
<feature type="transmembrane region" description="Helical" evidence="2">
    <location>
        <begin position="268"/>
        <end position="292"/>
    </location>
</feature>